<comment type="similarity">
    <text evidence="1">Belongs to the UPF0065 (bug) family.</text>
</comment>
<feature type="signal peptide" evidence="2">
    <location>
        <begin position="1"/>
        <end position="30"/>
    </location>
</feature>
<name>A0A193FWG7_9BORD</name>
<dbReference type="Proteomes" id="UP000092213">
    <property type="component" value="Chromosome"/>
</dbReference>
<evidence type="ECO:0000256" key="2">
    <source>
        <dbReference type="SAM" id="SignalP"/>
    </source>
</evidence>
<dbReference type="PROSITE" id="PS51318">
    <property type="entry name" value="TAT"/>
    <property type="match status" value="1"/>
</dbReference>
<protein>
    <submittedName>
        <fullName evidence="3">ABC transporter substrate-binding protein</fullName>
    </submittedName>
</protein>
<dbReference type="PANTHER" id="PTHR42928">
    <property type="entry name" value="TRICARBOXYLATE-BINDING PROTEIN"/>
    <property type="match status" value="1"/>
</dbReference>
<proteinExistence type="inferred from homology"/>
<keyword evidence="2" id="KW-0732">Signal</keyword>
<dbReference type="Gene3D" id="3.40.190.150">
    <property type="entry name" value="Bordetella uptake gene, domain 1"/>
    <property type="match status" value="1"/>
</dbReference>
<accession>A0A193FWG7</accession>
<evidence type="ECO:0000313" key="3">
    <source>
        <dbReference type="EMBL" id="ANN71369.1"/>
    </source>
</evidence>
<gene>
    <name evidence="3" type="ORF">BAU08_08510</name>
</gene>
<evidence type="ECO:0000313" key="4">
    <source>
        <dbReference type="Proteomes" id="UP000092213"/>
    </source>
</evidence>
<dbReference type="PANTHER" id="PTHR42928:SF5">
    <property type="entry name" value="BLR1237 PROTEIN"/>
    <property type="match status" value="1"/>
</dbReference>
<dbReference type="InterPro" id="IPR005064">
    <property type="entry name" value="BUG"/>
</dbReference>
<organism evidence="3 4">
    <name type="scientific">Bordetella bronchialis</name>
    <dbReference type="NCBI Taxonomy" id="463025"/>
    <lineage>
        <taxon>Bacteria</taxon>
        <taxon>Pseudomonadati</taxon>
        <taxon>Pseudomonadota</taxon>
        <taxon>Betaproteobacteria</taxon>
        <taxon>Burkholderiales</taxon>
        <taxon>Alcaligenaceae</taxon>
        <taxon>Bordetella</taxon>
    </lineage>
</organism>
<feature type="chain" id="PRO_5008258371" evidence="2">
    <location>
        <begin position="31"/>
        <end position="328"/>
    </location>
</feature>
<dbReference type="RefSeq" id="WP_066668925.1">
    <property type="nucleotide sequence ID" value="NZ_CP016171.1"/>
</dbReference>
<dbReference type="AlphaFoldDB" id="A0A193FWG7"/>
<dbReference type="STRING" id="463025.BAU08_08510"/>
<dbReference type="SUPFAM" id="SSF53850">
    <property type="entry name" value="Periplasmic binding protein-like II"/>
    <property type="match status" value="1"/>
</dbReference>
<dbReference type="Gene3D" id="3.40.190.10">
    <property type="entry name" value="Periplasmic binding protein-like II"/>
    <property type="match status" value="1"/>
</dbReference>
<reference evidence="3 4" key="1">
    <citation type="submission" date="2016-06" db="EMBL/GenBank/DDBJ databases">
        <title>Complete genome sequences of Bordetella bronchialis and Bordetella flabilis.</title>
        <authorList>
            <person name="LiPuma J.J."/>
            <person name="Spilker T."/>
        </authorList>
    </citation>
    <scope>NUCLEOTIDE SEQUENCE [LARGE SCALE GENOMIC DNA]</scope>
    <source>
        <strain evidence="3 4">AU17976</strain>
    </source>
</reference>
<dbReference type="EMBL" id="CP016171">
    <property type="protein sequence ID" value="ANN71369.1"/>
    <property type="molecule type" value="Genomic_DNA"/>
</dbReference>
<dbReference type="CDD" id="cd07012">
    <property type="entry name" value="PBP2_Bug_TTT"/>
    <property type="match status" value="1"/>
</dbReference>
<dbReference type="InterPro" id="IPR042100">
    <property type="entry name" value="Bug_dom1"/>
</dbReference>
<dbReference type="Pfam" id="PF03401">
    <property type="entry name" value="TctC"/>
    <property type="match status" value="1"/>
</dbReference>
<evidence type="ECO:0000256" key="1">
    <source>
        <dbReference type="ARBA" id="ARBA00006987"/>
    </source>
</evidence>
<dbReference type="PIRSF" id="PIRSF017082">
    <property type="entry name" value="YflP"/>
    <property type="match status" value="1"/>
</dbReference>
<sequence>MKAIPSTRRRFLAAAFCAAAALGLHAGAQAAYPDKTVRIIVPYAPGGSGDVFARLIAEKLTTRLGQTFIVENRPGASGAIGARYVSDAPSDGSILLLGQTGEIVVTPLLSSTLNYKPENLLPVVLVGDSPLVLSAHPSAPFNTVQEMVAQSKQRPQGYNYASSGTGTPGHLAAAALAFKTGAKLTHVPYKGGGAALSDLLGNHVDMFFSGAPGVLPHFKSGTLKPIAVSTLERSPALPKVPTVAESGLPGFSFSLWGGLFAPKGTPADIVQKLNTEVNAIIAEPETKQRLEAEGAVVKPNSVEQFTQFLAAERTRYQEIIKETGVKLD</sequence>
<dbReference type="InterPro" id="IPR006311">
    <property type="entry name" value="TAT_signal"/>
</dbReference>